<evidence type="ECO:0000313" key="18">
    <source>
        <dbReference type="Proteomes" id="UP000189810"/>
    </source>
</evidence>
<comment type="function">
    <text evidence="14">Catalyzes the conversion of dethiobiotin (DTB) to biotin by the insertion of a sulfur atom into dethiobiotin via a radical-based mechanism.</text>
</comment>
<evidence type="ECO:0000256" key="12">
    <source>
        <dbReference type="ARBA" id="ARBA00023014"/>
    </source>
</evidence>
<evidence type="ECO:0000256" key="3">
    <source>
        <dbReference type="ARBA" id="ARBA00011738"/>
    </source>
</evidence>
<dbReference type="GO" id="GO:0004076">
    <property type="term" value="F:biotin synthase activity"/>
    <property type="evidence" value="ECO:0007669"/>
    <property type="project" value="UniProtKB-UniRule"/>
</dbReference>
<dbReference type="SMART" id="SM00729">
    <property type="entry name" value="Elp3"/>
    <property type="match status" value="1"/>
</dbReference>
<dbReference type="PANTHER" id="PTHR22976">
    <property type="entry name" value="BIOTIN SYNTHASE"/>
    <property type="match status" value="1"/>
</dbReference>
<dbReference type="EC" id="2.8.1.6" evidence="4 14"/>
<feature type="binding site" evidence="14 15">
    <location>
        <position position="147"/>
    </location>
    <ligand>
        <name>[2Fe-2S] cluster</name>
        <dbReference type="ChEBI" id="CHEBI:190135"/>
    </ligand>
</feature>
<dbReference type="InterPro" id="IPR010722">
    <property type="entry name" value="BATS_dom"/>
</dbReference>
<keyword evidence="9 14" id="KW-0479">Metal-binding</keyword>
<name>A0A1M6SIM1_9AQUI</name>
<feature type="binding site" evidence="14 15">
    <location>
        <position position="74"/>
    </location>
    <ligand>
        <name>[4Fe-4S] cluster</name>
        <dbReference type="ChEBI" id="CHEBI:49883"/>
        <note>4Fe-4S-S-AdoMet</note>
    </ligand>
</feature>
<accession>A0A1M6SIM1</accession>
<dbReference type="Gene3D" id="3.20.20.70">
    <property type="entry name" value="Aldolase class I"/>
    <property type="match status" value="1"/>
</dbReference>
<dbReference type="InterPro" id="IPR006638">
    <property type="entry name" value="Elp3/MiaA/NifB-like_rSAM"/>
</dbReference>
<keyword evidence="5 14" id="KW-0004">4Fe-4S</keyword>
<comment type="subunit">
    <text evidence="3 14">Homodimer.</text>
</comment>
<keyword evidence="12 14" id="KW-0411">Iron-sulfur</keyword>
<dbReference type="InterPro" id="IPR002684">
    <property type="entry name" value="Biotin_synth/BioAB"/>
</dbReference>
<dbReference type="RefSeq" id="WP_079654662.1">
    <property type="nucleotide sequence ID" value="NZ_LT670846.1"/>
</dbReference>
<dbReference type="NCBIfam" id="TIGR00433">
    <property type="entry name" value="bioB"/>
    <property type="match status" value="1"/>
</dbReference>
<feature type="domain" description="Radical SAM core" evidence="16">
    <location>
        <begin position="52"/>
        <end position="283"/>
    </location>
</feature>
<dbReference type="FunFam" id="3.20.20.70:FF:000026">
    <property type="entry name" value="Biotin synthase"/>
    <property type="match status" value="1"/>
</dbReference>
<proteinExistence type="inferred from homology"/>
<dbReference type="CDD" id="cd01335">
    <property type="entry name" value="Radical_SAM"/>
    <property type="match status" value="1"/>
</dbReference>
<evidence type="ECO:0000256" key="8">
    <source>
        <dbReference type="ARBA" id="ARBA00022714"/>
    </source>
</evidence>
<evidence type="ECO:0000256" key="4">
    <source>
        <dbReference type="ARBA" id="ARBA00012236"/>
    </source>
</evidence>
<sequence length="334" mass="37713">MDRWESFLFDLTDRVLEGYKISKEEALKLLETPDNYVALLVYCAQKIKEHFHKPDEIEFCSIINAKSGACTEDCKFCAQSKHYKTPINIYNLVPEEEIVEGAYRGVEFGANRYCVVLSGKKASPEEVNRIAKGVSRIKQEGIPINVCVSAGTLSEEDLIKLKEAGVKRVNHNLESSKRFFPNIVSTHSWEERYETIKRIKKVGLSACCGGIFGMGETNEDRVDLALTYRDLEVDSIPLNFLMPIEGTPLYGQAPGISPLEALKVIAMFRFTNPRAELRLCGGREQNLRDFHGMAVLMTNAMMVGGYLTRAGRDIKKDYQLLQDLKAKRKLSQEV</sequence>
<evidence type="ECO:0000256" key="9">
    <source>
        <dbReference type="ARBA" id="ARBA00022723"/>
    </source>
</evidence>
<comment type="pathway">
    <text evidence="1 14">Cofactor biosynthesis; biotin biosynthesis; biotin from 7,8-diaminononanoate: step 2/2.</text>
</comment>
<comment type="cofactor">
    <cofactor evidence="14 15">
        <name>[4Fe-4S] cluster</name>
        <dbReference type="ChEBI" id="CHEBI:49883"/>
    </cofactor>
    <text evidence="14 15">Binds 1 [4Fe-4S] cluster. The cluster is coordinated with 3 cysteines and an exchangeable S-adenosyl-L-methionine.</text>
</comment>
<dbReference type="InterPro" id="IPR058240">
    <property type="entry name" value="rSAM_sf"/>
</dbReference>
<dbReference type="AlphaFoldDB" id="A0A1M6SIM1"/>
<keyword evidence="6 14" id="KW-0808">Transferase</keyword>
<keyword evidence="10 14" id="KW-0093">Biotin biosynthesis</keyword>
<evidence type="ECO:0000256" key="15">
    <source>
        <dbReference type="PIRSR" id="PIRSR001619-1"/>
    </source>
</evidence>
<gene>
    <name evidence="14" type="primary">bioB</name>
    <name evidence="17" type="ORF">SAMN05444391_1042</name>
</gene>
<evidence type="ECO:0000256" key="1">
    <source>
        <dbReference type="ARBA" id="ARBA00004942"/>
    </source>
</evidence>
<dbReference type="SFLD" id="SFLDS00029">
    <property type="entry name" value="Radical_SAM"/>
    <property type="match status" value="1"/>
</dbReference>
<keyword evidence="18" id="KW-1185">Reference proteome</keyword>
<comment type="cofactor">
    <cofactor evidence="14">
        <name>[2Fe-2S] cluster</name>
        <dbReference type="ChEBI" id="CHEBI:190135"/>
    </cofactor>
    <text evidence="14">Binds 1 [2Fe-2S] cluster. The cluster is coordinated with 3 cysteines and 1 arginine.</text>
</comment>
<dbReference type="Proteomes" id="UP000189810">
    <property type="component" value="Chromosome I"/>
</dbReference>
<dbReference type="InterPro" id="IPR007197">
    <property type="entry name" value="rSAM"/>
</dbReference>
<evidence type="ECO:0000259" key="16">
    <source>
        <dbReference type="PROSITE" id="PS51918"/>
    </source>
</evidence>
<evidence type="ECO:0000256" key="10">
    <source>
        <dbReference type="ARBA" id="ARBA00022756"/>
    </source>
</evidence>
<feature type="binding site" evidence="14 15">
    <location>
        <position position="77"/>
    </location>
    <ligand>
        <name>[4Fe-4S] cluster</name>
        <dbReference type="ChEBI" id="CHEBI:49883"/>
        <note>4Fe-4S-S-AdoMet</note>
    </ligand>
</feature>
<dbReference type="SUPFAM" id="SSF102114">
    <property type="entry name" value="Radical SAM enzymes"/>
    <property type="match status" value="1"/>
</dbReference>
<evidence type="ECO:0000313" key="17">
    <source>
        <dbReference type="EMBL" id="SHK44572.1"/>
    </source>
</evidence>
<evidence type="ECO:0000256" key="11">
    <source>
        <dbReference type="ARBA" id="ARBA00023004"/>
    </source>
</evidence>
<evidence type="ECO:0000256" key="13">
    <source>
        <dbReference type="ARBA" id="ARBA00051157"/>
    </source>
</evidence>
<dbReference type="InterPro" id="IPR024177">
    <property type="entry name" value="Biotin_synthase"/>
</dbReference>
<dbReference type="SFLD" id="SFLDG01278">
    <property type="entry name" value="biotin_synthase_like"/>
    <property type="match status" value="1"/>
</dbReference>
<dbReference type="GO" id="GO:0009102">
    <property type="term" value="P:biotin biosynthetic process"/>
    <property type="evidence" value="ECO:0007669"/>
    <property type="project" value="UniProtKB-UniRule"/>
</dbReference>
<evidence type="ECO:0000256" key="14">
    <source>
        <dbReference type="HAMAP-Rule" id="MF_01694"/>
    </source>
</evidence>
<evidence type="ECO:0000256" key="6">
    <source>
        <dbReference type="ARBA" id="ARBA00022679"/>
    </source>
</evidence>
<evidence type="ECO:0000256" key="2">
    <source>
        <dbReference type="ARBA" id="ARBA00010765"/>
    </source>
</evidence>
<dbReference type="PIRSF" id="PIRSF001619">
    <property type="entry name" value="Biotin_synth"/>
    <property type="match status" value="1"/>
</dbReference>
<dbReference type="PROSITE" id="PS51918">
    <property type="entry name" value="RADICAL_SAM"/>
    <property type="match status" value="1"/>
</dbReference>
<dbReference type="InterPro" id="IPR013785">
    <property type="entry name" value="Aldolase_TIM"/>
</dbReference>
<feature type="binding site" evidence="14 15">
    <location>
        <position position="207"/>
    </location>
    <ligand>
        <name>[2Fe-2S] cluster</name>
        <dbReference type="ChEBI" id="CHEBI:190135"/>
    </ligand>
</feature>
<feature type="binding site" evidence="14 15">
    <location>
        <position position="114"/>
    </location>
    <ligand>
        <name>[2Fe-2S] cluster</name>
        <dbReference type="ChEBI" id="CHEBI:190135"/>
    </ligand>
</feature>
<dbReference type="EMBL" id="LT670846">
    <property type="protein sequence ID" value="SHK44572.1"/>
    <property type="molecule type" value="Genomic_DNA"/>
</dbReference>
<keyword evidence="7 14" id="KW-0949">S-adenosyl-L-methionine</keyword>
<feature type="binding site" evidence="14 15">
    <location>
        <position position="70"/>
    </location>
    <ligand>
        <name>[4Fe-4S] cluster</name>
        <dbReference type="ChEBI" id="CHEBI:49883"/>
        <note>4Fe-4S-S-AdoMet</note>
    </ligand>
</feature>
<comment type="cofactor">
    <cofactor evidence="15">
        <name>[2Fe-2S] cluster</name>
        <dbReference type="ChEBI" id="CHEBI:190135"/>
    </cofactor>
    <text evidence="15">Binds 1 [2Fe-2S] cluster. The cluster is coordinated with 3 cysteines and 1 arginine.</text>
</comment>
<dbReference type="OrthoDB" id="9786826at2"/>
<dbReference type="Pfam" id="PF06968">
    <property type="entry name" value="BATS"/>
    <property type="match status" value="1"/>
</dbReference>
<dbReference type="GO" id="GO:0005506">
    <property type="term" value="F:iron ion binding"/>
    <property type="evidence" value="ECO:0007669"/>
    <property type="project" value="UniProtKB-UniRule"/>
</dbReference>
<dbReference type="HAMAP" id="MF_01694">
    <property type="entry name" value="BioB"/>
    <property type="match status" value="1"/>
</dbReference>
<evidence type="ECO:0000256" key="5">
    <source>
        <dbReference type="ARBA" id="ARBA00022485"/>
    </source>
</evidence>
<feature type="binding site" evidence="14 15">
    <location>
        <position position="278"/>
    </location>
    <ligand>
        <name>[2Fe-2S] cluster</name>
        <dbReference type="ChEBI" id="CHEBI:190135"/>
    </ligand>
</feature>
<dbReference type="SMART" id="SM00876">
    <property type="entry name" value="BATS"/>
    <property type="match status" value="1"/>
</dbReference>
<protein>
    <recommendedName>
        <fullName evidence="4 14">Biotin synthase</fullName>
        <ecNumber evidence="4 14">2.8.1.6</ecNumber>
    </recommendedName>
</protein>
<comment type="similarity">
    <text evidence="2 14">Belongs to the radical SAM superfamily. Biotin synthase family.</text>
</comment>
<dbReference type="PANTHER" id="PTHR22976:SF2">
    <property type="entry name" value="BIOTIN SYNTHASE, MITOCHONDRIAL"/>
    <property type="match status" value="1"/>
</dbReference>
<keyword evidence="8 14" id="KW-0001">2Fe-2S</keyword>
<organism evidence="17 18">
    <name type="scientific">Thermocrinis minervae</name>
    <dbReference type="NCBI Taxonomy" id="381751"/>
    <lineage>
        <taxon>Bacteria</taxon>
        <taxon>Pseudomonadati</taxon>
        <taxon>Aquificota</taxon>
        <taxon>Aquificia</taxon>
        <taxon>Aquificales</taxon>
        <taxon>Aquificaceae</taxon>
        <taxon>Thermocrinis</taxon>
    </lineage>
</organism>
<dbReference type="GO" id="GO:0051539">
    <property type="term" value="F:4 iron, 4 sulfur cluster binding"/>
    <property type="evidence" value="ECO:0007669"/>
    <property type="project" value="UniProtKB-KW"/>
</dbReference>
<reference evidence="17 18" key="1">
    <citation type="submission" date="2016-11" db="EMBL/GenBank/DDBJ databases">
        <authorList>
            <person name="Jaros S."/>
            <person name="Januszkiewicz K."/>
            <person name="Wedrychowicz H."/>
        </authorList>
    </citation>
    <scope>NUCLEOTIDE SEQUENCE [LARGE SCALE GENOMIC DNA]</scope>
    <source>
        <strain evidence="17 18">DSM 19557</strain>
    </source>
</reference>
<dbReference type="SFLD" id="SFLDG01060">
    <property type="entry name" value="BATS_domain_containing"/>
    <property type="match status" value="1"/>
</dbReference>
<comment type="catalytic activity">
    <reaction evidence="13 14">
        <text>(4R,5S)-dethiobiotin + (sulfur carrier)-SH + 2 reduced [2Fe-2S]-[ferredoxin] + 2 S-adenosyl-L-methionine = (sulfur carrier)-H + biotin + 2 5'-deoxyadenosine + 2 L-methionine + 2 oxidized [2Fe-2S]-[ferredoxin]</text>
        <dbReference type="Rhea" id="RHEA:22060"/>
        <dbReference type="Rhea" id="RHEA-COMP:10000"/>
        <dbReference type="Rhea" id="RHEA-COMP:10001"/>
        <dbReference type="Rhea" id="RHEA-COMP:14737"/>
        <dbReference type="Rhea" id="RHEA-COMP:14739"/>
        <dbReference type="ChEBI" id="CHEBI:17319"/>
        <dbReference type="ChEBI" id="CHEBI:29917"/>
        <dbReference type="ChEBI" id="CHEBI:33737"/>
        <dbReference type="ChEBI" id="CHEBI:33738"/>
        <dbReference type="ChEBI" id="CHEBI:57586"/>
        <dbReference type="ChEBI" id="CHEBI:57844"/>
        <dbReference type="ChEBI" id="CHEBI:59789"/>
        <dbReference type="ChEBI" id="CHEBI:64428"/>
        <dbReference type="ChEBI" id="CHEBI:149473"/>
        <dbReference type="EC" id="2.8.1.6"/>
    </reaction>
</comment>
<dbReference type="GO" id="GO:0051537">
    <property type="term" value="F:2 iron, 2 sulfur cluster binding"/>
    <property type="evidence" value="ECO:0007669"/>
    <property type="project" value="UniProtKB-KW"/>
</dbReference>
<dbReference type="UniPathway" id="UPA00078">
    <property type="reaction ID" value="UER00162"/>
</dbReference>
<dbReference type="STRING" id="381751.SAMN05444391_1042"/>
<keyword evidence="11 14" id="KW-0408">Iron</keyword>
<dbReference type="Pfam" id="PF04055">
    <property type="entry name" value="Radical_SAM"/>
    <property type="match status" value="1"/>
</dbReference>
<evidence type="ECO:0000256" key="7">
    <source>
        <dbReference type="ARBA" id="ARBA00022691"/>
    </source>
</evidence>